<feature type="transmembrane region" description="Helical" evidence="13">
    <location>
        <begin position="214"/>
        <end position="238"/>
    </location>
</feature>
<evidence type="ECO:0000256" key="2">
    <source>
        <dbReference type="ARBA" id="ARBA00004651"/>
    </source>
</evidence>
<keyword evidence="15" id="KW-1185">Reference proteome</keyword>
<evidence type="ECO:0000256" key="10">
    <source>
        <dbReference type="ARBA" id="ARBA00023112"/>
    </source>
</evidence>
<keyword evidence="6" id="KW-0533">Nickel</keyword>
<evidence type="ECO:0000256" key="1">
    <source>
        <dbReference type="ARBA" id="ARBA00002510"/>
    </source>
</evidence>
<feature type="transmembrane region" description="Helical" evidence="13">
    <location>
        <begin position="258"/>
        <end position="281"/>
    </location>
</feature>
<organism evidence="14 15">
    <name type="scientific">Suttonella ornithocola</name>
    <dbReference type="NCBI Taxonomy" id="279832"/>
    <lineage>
        <taxon>Bacteria</taxon>
        <taxon>Pseudomonadati</taxon>
        <taxon>Pseudomonadota</taxon>
        <taxon>Gammaproteobacteria</taxon>
        <taxon>Cardiobacteriales</taxon>
        <taxon>Cardiobacteriaceae</taxon>
        <taxon>Suttonella</taxon>
    </lineage>
</organism>
<evidence type="ECO:0000256" key="8">
    <source>
        <dbReference type="ARBA" id="ARBA00022989"/>
    </source>
</evidence>
<evidence type="ECO:0000256" key="5">
    <source>
        <dbReference type="ARBA" id="ARBA00022475"/>
    </source>
</evidence>
<keyword evidence="12" id="KW-0170">Cobalt</keyword>
<evidence type="ECO:0000256" key="4">
    <source>
        <dbReference type="ARBA" id="ARBA00022448"/>
    </source>
</evidence>
<dbReference type="InterPro" id="IPR051224">
    <property type="entry name" value="NiCoT_RcnA"/>
</dbReference>
<dbReference type="GO" id="GO:0015099">
    <property type="term" value="F:nickel cation transmembrane transporter activity"/>
    <property type="evidence" value="ECO:0007669"/>
    <property type="project" value="UniProtKB-UniRule"/>
</dbReference>
<keyword evidence="11 13" id="KW-0472">Membrane</keyword>
<feature type="transmembrane region" description="Helical" evidence="13">
    <location>
        <begin position="100"/>
        <end position="120"/>
    </location>
</feature>
<evidence type="ECO:0000256" key="9">
    <source>
        <dbReference type="ARBA" id="ARBA00023065"/>
    </source>
</evidence>
<protein>
    <recommendedName>
        <fullName evidence="13">Nickel/cobalt efflux system</fullName>
    </recommendedName>
</protein>
<keyword evidence="7 13" id="KW-0812">Transmembrane</keyword>
<feature type="transmembrane region" description="Helical" evidence="13">
    <location>
        <begin position="183"/>
        <end position="208"/>
    </location>
</feature>
<comment type="subcellular location">
    <subcellularLocation>
        <location evidence="2 13">Cell membrane</location>
        <topology evidence="2 13">Multi-pass membrane protein</topology>
    </subcellularLocation>
</comment>
<sequence>MLLKNKFVILLLVLFGFTTLVWLTRDYWLALIYQLQQTQNAYQRQISQALASLRHQNNSSLQWSLMGIAWLYGFLHAIGPGHGKAVLTTWLLTQPEHYRHTLLIGIGGAFLQAISAFFWVGVSIGVGGYLIRESMAQSIWLNRLSFLFIICIGLYLIYRAFPRKQFSHCQCGHHKHSHHHKPAIVAAIGIGIRPCSGALLILSVAAAWGLWETGALMVFAMAMGTATTLSIIALLLILGRKPLLMRFSQQNPSRFYYWLPLFGGFLITLLGIFLLISTFSLSATKHPILH</sequence>
<dbReference type="EMBL" id="UHIC01000001">
    <property type="protein sequence ID" value="SUO96245.1"/>
    <property type="molecule type" value="Genomic_DNA"/>
</dbReference>
<proteinExistence type="inferred from homology"/>
<dbReference type="OrthoDB" id="9812956at2"/>
<feature type="transmembrane region" description="Helical" evidence="13">
    <location>
        <begin position="140"/>
        <end position="158"/>
    </location>
</feature>
<dbReference type="InterPro" id="IPR011541">
    <property type="entry name" value="Ni/Co_transpt_high_affinity"/>
</dbReference>
<feature type="transmembrane region" description="Helical" evidence="13">
    <location>
        <begin position="61"/>
        <end position="79"/>
    </location>
</feature>
<keyword evidence="9" id="KW-0406">Ion transport</keyword>
<keyword evidence="10" id="KW-0921">Nickel transport</keyword>
<evidence type="ECO:0000256" key="6">
    <source>
        <dbReference type="ARBA" id="ARBA00022596"/>
    </source>
</evidence>
<evidence type="ECO:0000256" key="12">
    <source>
        <dbReference type="ARBA" id="ARBA00023285"/>
    </source>
</evidence>
<dbReference type="GO" id="GO:0032025">
    <property type="term" value="P:response to cobalt ion"/>
    <property type="evidence" value="ECO:0007669"/>
    <property type="project" value="TreeGrafter"/>
</dbReference>
<evidence type="ECO:0000313" key="14">
    <source>
        <dbReference type="EMBL" id="SUO96245.1"/>
    </source>
</evidence>
<evidence type="ECO:0000256" key="13">
    <source>
        <dbReference type="RuleBase" id="RU362101"/>
    </source>
</evidence>
<reference evidence="14 15" key="1">
    <citation type="submission" date="2018-06" db="EMBL/GenBank/DDBJ databases">
        <authorList>
            <consortium name="Pathogen Informatics"/>
            <person name="Doyle S."/>
        </authorList>
    </citation>
    <scope>NUCLEOTIDE SEQUENCE [LARGE SCALE GENOMIC DNA]</scope>
    <source>
        <strain evidence="14 15">NCTC13337</strain>
    </source>
</reference>
<keyword evidence="3" id="KW-0171">Cobalt transport</keyword>
<evidence type="ECO:0000256" key="11">
    <source>
        <dbReference type="ARBA" id="ARBA00023136"/>
    </source>
</evidence>
<dbReference type="Proteomes" id="UP000254601">
    <property type="component" value="Unassembled WGS sequence"/>
</dbReference>
<comment type="function">
    <text evidence="1">Efflux system for nickel and cobalt.</text>
</comment>
<dbReference type="PANTHER" id="PTHR40659:SF1">
    <property type="entry name" value="NICKEL_COBALT EFFLUX SYSTEM RCNA"/>
    <property type="match status" value="1"/>
</dbReference>
<evidence type="ECO:0000313" key="15">
    <source>
        <dbReference type="Proteomes" id="UP000254601"/>
    </source>
</evidence>
<feature type="transmembrane region" description="Helical" evidence="13">
    <location>
        <begin position="7"/>
        <end position="24"/>
    </location>
</feature>
<dbReference type="PANTHER" id="PTHR40659">
    <property type="entry name" value="NICKEL/COBALT EFFLUX SYSTEM RCNA"/>
    <property type="match status" value="1"/>
</dbReference>
<evidence type="ECO:0000256" key="3">
    <source>
        <dbReference type="ARBA" id="ARBA00022426"/>
    </source>
</evidence>
<keyword evidence="4 13" id="KW-0813">Transport</keyword>
<dbReference type="AlphaFoldDB" id="A0A380MUI5"/>
<gene>
    <name evidence="14" type="ORF">NCTC13337_01765</name>
</gene>
<keyword evidence="5" id="KW-1003">Cell membrane</keyword>
<dbReference type="GO" id="GO:0005886">
    <property type="term" value="C:plasma membrane"/>
    <property type="evidence" value="ECO:0007669"/>
    <property type="project" value="UniProtKB-SubCell"/>
</dbReference>
<dbReference type="GO" id="GO:0010045">
    <property type="term" value="P:response to nickel cation"/>
    <property type="evidence" value="ECO:0007669"/>
    <property type="project" value="TreeGrafter"/>
</dbReference>
<dbReference type="GO" id="GO:0006824">
    <property type="term" value="P:cobalt ion transport"/>
    <property type="evidence" value="ECO:0007669"/>
    <property type="project" value="UniProtKB-KW"/>
</dbReference>
<dbReference type="GO" id="GO:0046583">
    <property type="term" value="F:monoatomic cation efflux transmembrane transporter activity"/>
    <property type="evidence" value="ECO:0007669"/>
    <property type="project" value="TreeGrafter"/>
</dbReference>
<dbReference type="RefSeq" id="WP_072575909.1">
    <property type="nucleotide sequence ID" value="NZ_LWHB01000035.1"/>
</dbReference>
<comment type="similarity">
    <text evidence="13">Belongs to the NiCoT transporter (TC 2.A.52) family.</text>
</comment>
<keyword evidence="8 13" id="KW-1133">Transmembrane helix</keyword>
<dbReference type="Pfam" id="PF03824">
    <property type="entry name" value="NicO"/>
    <property type="match status" value="2"/>
</dbReference>
<evidence type="ECO:0000256" key="7">
    <source>
        <dbReference type="ARBA" id="ARBA00022692"/>
    </source>
</evidence>
<accession>A0A380MUI5</accession>
<name>A0A380MUI5_9GAMM</name>